<comment type="caution">
    <text evidence="2">The sequence shown here is derived from an EMBL/GenBank/DDBJ whole genome shotgun (WGS) entry which is preliminary data.</text>
</comment>
<dbReference type="EMBL" id="JAGKQH010000017">
    <property type="protein sequence ID" value="KAG6575271.1"/>
    <property type="molecule type" value="Genomic_DNA"/>
</dbReference>
<feature type="region of interest" description="Disordered" evidence="1">
    <location>
        <begin position="62"/>
        <end position="82"/>
    </location>
</feature>
<accession>A0AAV6M550</accession>
<protein>
    <submittedName>
        <fullName evidence="2">Uncharacterized protein</fullName>
    </submittedName>
</protein>
<dbReference type="AlphaFoldDB" id="A0AAV6M550"/>
<feature type="non-terminal residue" evidence="2">
    <location>
        <position position="1"/>
    </location>
</feature>
<organism evidence="2 3">
    <name type="scientific">Cucurbita argyrosperma subsp. sororia</name>
    <dbReference type="NCBI Taxonomy" id="37648"/>
    <lineage>
        <taxon>Eukaryota</taxon>
        <taxon>Viridiplantae</taxon>
        <taxon>Streptophyta</taxon>
        <taxon>Embryophyta</taxon>
        <taxon>Tracheophyta</taxon>
        <taxon>Spermatophyta</taxon>
        <taxon>Magnoliopsida</taxon>
        <taxon>eudicotyledons</taxon>
        <taxon>Gunneridae</taxon>
        <taxon>Pentapetalae</taxon>
        <taxon>rosids</taxon>
        <taxon>fabids</taxon>
        <taxon>Cucurbitales</taxon>
        <taxon>Cucurbitaceae</taxon>
        <taxon>Cucurbiteae</taxon>
        <taxon>Cucurbita</taxon>
    </lineage>
</organism>
<reference evidence="2 3" key="1">
    <citation type="journal article" date="2021" name="Hortic Res">
        <title>The domestication of Cucurbita argyrosperma as revealed by the genome of its wild relative.</title>
        <authorList>
            <person name="Barrera-Redondo J."/>
            <person name="Sanchez-de la Vega G."/>
            <person name="Aguirre-Liguori J.A."/>
            <person name="Castellanos-Morales G."/>
            <person name="Gutierrez-Guerrero Y.T."/>
            <person name="Aguirre-Dugua X."/>
            <person name="Aguirre-Planter E."/>
            <person name="Tenaillon M.I."/>
            <person name="Lira-Saade R."/>
            <person name="Eguiarte L.E."/>
        </authorList>
    </citation>
    <scope>NUCLEOTIDE SEQUENCE [LARGE SCALE GENOMIC DNA]</scope>
    <source>
        <strain evidence="2">JBR-2021</strain>
    </source>
</reference>
<dbReference type="Proteomes" id="UP000685013">
    <property type="component" value="Chromosome 17"/>
</dbReference>
<evidence type="ECO:0000256" key="1">
    <source>
        <dbReference type="SAM" id="MobiDB-lite"/>
    </source>
</evidence>
<evidence type="ECO:0000313" key="2">
    <source>
        <dbReference type="EMBL" id="KAG6575271.1"/>
    </source>
</evidence>
<name>A0AAV6M550_9ROSI</name>
<gene>
    <name evidence="2" type="ORF">SDJN03_25910</name>
</gene>
<sequence length="96" mass="10913">MFLQFRPFLSGTNDEFIQYLMQPKLREIEKASRISGLGEGTRHEESIPAALQIETIHRPQCFPIGTKQDHPSKGTKSRLKEMEKDMIVELGKGKGV</sequence>
<keyword evidence="3" id="KW-1185">Reference proteome</keyword>
<proteinExistence type="predicted"/>
<evidence type="ECO:0000313" key="3">
    <source>
        <dbReference type="Proteomes" id="UP000685013"/>
    </source>
</evidence>
<feature type="compositionally biased region" description="Basic and acidic residues" evidence="1">
    <location>
        <begin position="67"/>
        <end position="82"/>
    </location>
</feature>